<dbReference type="EMBL" id="CM001887">
    <property type="protein sequence ID" value="EOY32070.1"/>
    <property type="molecule type" value="Genomic_DNA"/>
</dbReference>
<evidence type="ECO:0000313" key="1">
    <source>
        <dbReference type="EMBL" id="EOY32070.1"/>
    </source>
</evidence>
<keyword evidence="2" id="KW-1185">Reference proteome</keyword>
<accession>A0A061GQE1</accession>
<evidence type="ECO:0000313" key="2">
    <source>
        <dbReference type="Proteomes" id="UP000026915"/>
    </source>
</evidence>
<protein>
    <submittedName>
        <fullName evidence="1">Uncharacterized protein</fullName>
    </submittedName>
</protein>
<gene>
    <name evidence="1" type="ORF">TCM_039515</name>
</gene>
<reference evidence="1 2" key="1">
    <citation type="journal article" date="2013" name="Genome Biol.">
        <title>The genome sequence of the most widely cultivated cacao type and its use to identify candidate genes regulating pod color.</title>
        <authorList>
            <person name="Motamayor J.C."/>
            <person name="Mockaitis K."/>
            <person name="Schmutz J."/>
            <person name="Haiminen N."/>
            <person name="Iii D.L."/>
            <person name="Cornejo O."/>
            <person name="Findley S.D."/>
            <person name="Zheng P."/>
            <person name="Utro F."/>
            <person name="Royaert S."/>
            <person name="Saski C."/>
            <person name="Jenkins J."/>
            <person name="Podicheti R."/>
            <person name="Zhao M."/>
            <person name="Scheffler B.E."/>
            <person name="Stack J.C."/>
            <person name="Feltus F.A."/>
            <person name="Mustiga G.M."/>
            <person name="Amores F."/>
            <person name="Phillips W."/>
            <person name="Marelli J.P."/>
            <person name="May G.D."/>
            <person name="Shapiro H."/>
            <person name="Ma J."/>
            <person name="Bustamante C.D."/>
            <person name="Schnell R.J."/>
            <person name="Main D."/>
            <person name="Gilbert D."/>
            <person name="Parida L."/>
            <person name="Kuhn D.N."/>
        </authorList>
    </citation>
    <scope>NUCLEOTIDE SEQUENCE [LARGE SCALE GENOMIC DNA]</scope>
    <source>
        <strain evidence="2">cv. Matina 1-6</strain>
    </source>
</reference>
<dbReference type="InParanoid" id="A0A061GQE1"/>
<dbReference type="Gramene" id="EOY32070">
    <property type="protein sequence ID" value="EOY32070"/>
    <property type="gene ID" value="TCM_039515"/>
</dbReference>
<proteinExistence type="predicted"/>
<dbReference type="HOGENOM" id="CLU_2241538_0_0_1"/>
<dbReference type="Proteomes" id="UP000026915">
    <property type="component" value="Chromosome 9"/>
</dbReference>
<name>A0A061GQE1_THECC</name>
<dbReference type="AlphaFoldDB" id="A0A061GQE1"/>
<organism evidence="1 2">
    <name type="scientific">Theobroma cacao</name>
    <name type="common">Cacao</name>
    <name type="synonym">Cocoa</name>
    <dbReference type="NCBI Taxonomy" id="3641"/>
    <lineage>
        <taxon>Eukaryota</taxon>
        <taxon>Viridiplantae</taxon>
        <taxon>Streptophyta</taxon>
        <taxon>Embryophyta</taxon>
        <taxon>Tracheophyta</taxon>
        <taxon>Spermatophyta</taxon>
        <taxon>Magnoliopsida</taxon>
        <taxon>eudicotyledons</taxon>
        <taxon>Gunneridae</taxon>
        <taxon>Pentapetalae</taxon>
        <taxon>rosids</taxon>
        <taxon>malvids</taxon>
        <taxon>Malvales</taxon>
        <taxon>Malvaceae</taxon>
        <taxon>Byttnerioideae</taxon>
        <taxon>Theobroma</taxon>
    </lineage>
</organism>
<sequence>MEVSSEGTKTMKRLQLITGDFYTAKPLSSDVAKMKEWRGRLFVYGNLASWKSKKQNVVARYSTESSAMAQTTSELMWIRLCWRNWFCRFISYEEKIQQRLISTSM</sequence>